<dbReference type="Proteomes" id="UP001476798">
    <property type="component" value="Unassembled WGS sequence"/>
</dbReference>
<dbReference type="EMBL" id="JAHRIO010081868">
    <property type="protein sequence ID" value="MEQ2185646.1"/>
    <property type="molecule type" value="Genomic_DNA"/>
</dbReference>
<organism evidence="1 2">
    <name type="scientific">Goodea atripinnis</name>
    <dbReference type="NCBI Taxonomy" id="208336"/>
    <lineage>
        <taxon>Eukaryota</taxon>
        <taxon>Metazoa</taxon>
        <taxon>Chordata</taxon>
        <taxon>Craniata</taxon>
        <taxon>Vertebrata</taxon>
        <taxon>Euteleostomi</taxon>
        <taxon>Actinopterygii</taxon>
        <taxon>Neopterygii</taxon>
        <taxon>Teleostei</taxon>
        <taxon>Neoteleostei</taxon>
        <taxon>Acanthomorphata</taxon>
        <taxon>Ovalentaria</taxon>
        <taxon>Atherinomorphae</taxon>
        <taxon>Cyprinodontiformes</taxon>
        <taxon>Goodeidae</taxon>
        <taxon>Goodea</taxon>
    </lineage>
</organism>
<evidence type="ECO:0000313" key="2">
    <source>
        <dbReference type="Proteomes" id="UP001476798"/>
    </source>
</evidence>
<sequence>MLKHSELLLLELRGQAQLLKTKLHSIIISPPNFTHYSQTSIILLATAESRLVPEIVRWRSTIHHCREHVSTALELSYHAKHYCISRFALYLVIYGLDVAAQP</sequence>
<reference evidence="1 2" key="1">
    <citation type="submission" date="2021-06" db="EMBL/GenBank/DDBJ databases">
        <authorList>
            <person name="Palmer J.M."/>
        </authorList>
    </citation>
    <scope>NUCLEOTIDE SEQUENCE [LARGE SCALE GENOMIC DNA]</scope>
    <source>
        <strain evidence="1 2">GA_2019</strain>
        <tissue evidence="1">Muscle</tissue>
    </source>
</reference>
<evidence type="ECO:0000313" key="1">
    <source>
        <dbReference type="EMBL" id="MEQ2185646.1"/>
    </source>
</evidence>
<gene>
    <name evidence="1" type="ORF">GOODEAATRI_020425</name>
</gene>
<keyword evidence="2" id="KW-1185">Reference proteome</keyword>
<name>A0ABV0PQH2_9TELE</name>
<proteinExistence type="predicted"/>
<protein>
    <submittedName>
        <fullName evidence="1">Uncharacterized protein</fullName>
    </submittedName>
</protein>
<accession>A0ABV0PQH2</accession>
<comment type="caution">
    <text evidence="1">The sequence shown here is derived from an EMBL/GenBank/DDBJ whole genome shotgun (WGS) entry which is preliminary data.</text>
</comment>